<gene>
    <name evidence="2" type="ORF">TWF102_005635</name>
</gene>
<dbReference type="AlphaFoldDB" id="A0A7C8JBQ7"/>
<reference evidence="2 3" key="1">
    <citation type="submission" date="2019-06" db="EMBL/GenBank/DDBJ databases">
        <authorList>
            <person name="Palmer J.M."/>
        </authorList>
    </citation>
    <scope>NUCLEOTIDE SEQUENCE [LARGE SCALE GENOMIC DNA]</scope>
    <source>
        <strain evidence="2 3">TWF102</strain>
    </source>
</reference>
<comment type="caution">
    <text evidence="2">The sequence shown here is derived from an EMBL/GenBank/DDBJ whole genome shotgun (WGS) entry which is preliminary data.</text>
</comment>
<accession>A0A7C8JBQ7</accession>
<evidence type="ECO:0000256" key="1">
    <source>
        <dbReference type="SAM" id="MobiDB-lite"/>
    </source>
</evidence>
<feature type="region of interest" description="Disordered" evidence="1">
    <location>
        <begin position="24"/>
        <end position="53"/>
    </location>
</feature>
<sequence>MNVQDRSTRNDCRIATLEAVQEVGDKRAKRNQAEPSAYQTSSKLKAAKNGKISCDRSHQKSLPRLAKYKMEALLRQIIVLKRAIMHLGWSTDSQERF</sequence>
<feature type="compositionally biased region" description="Polar residues" evidence="1">
    <location>
        <begin position="33"/>
        <end position="43"/>
    </location>
</feature>
<organism evidence="2 3">
    <name type="scientific">Orbilia oligospora</name>
    <name type="common">Nematode-trapping fungus</name>
    <name type="synonym">Arthrobotrys oligospora</name>
    <dbReference type="NCBI Taxonomy" id="2813651"/>
    <lineage>
        <taxon>Eukaryota</taxon>
        <taxon>Fungi</taxon>
        <taxon>Dikarya</taxon>
        <taxon>Ascomycota</taxon>
        <taxon>Pezizomycotina</taxon>
        <taxon>Orbiliomycetes</taxon>
        <taxon>Orbiliales</taxon>
        <taxon>Orbiliaceae</taxon>
        <taxon>Orbilia</taxon>
    </lineage>
</organism>
<dbReference type="Proteomes" id="UP000475325">
    <property type="component" value="Unassembled WGS sequence"/>
</dbReference>
<protein>
    <submittedName>
        <fullName evidence="2">Uncharacterized protein</fullName>
    </submittedName>
</protein>
<dbReference type="EMBL" id="WIQW01000029">
    <property type="protein sequence ID" value="KAF3099231.1"/>
    <property type="molecule type" value="Genomic_DNA"/>
</dbReference>
<evidence type="ECO:0000313" key="3">
    <source>
        <dbReference type="Proteomes" id="UP000475325"/>
    </source>
</evidence>
<proteinExistence type="predicted"/>
<evidence type="ECO:0000313" key="2">
    <source>
        <dbReference type="EMBL" id="KAF3099231.1"/>
    </source>
</evidence>
<name>A0A7C8JBQ7_ORBOL</name>